<dbReference type="Proteomes" id="UP000515152">
    <property type="component" value="Chromosome 17"/>
</dbReference>
<sequence>MSRTLFLPPPPAPAPSPSLLQQISSLREDVEGGGDPAGGLTLQLGGGEQPARPGLIQVISSSESPLPLPRRPPHRLTLQAGAGDQGTRSLELSVELPGIHSVAECQLSITQVLPYPSSPSSSSYPYCAKHMTFSVATHFNVVGQSSQLLSKHLVCCAVHQKHTCPSNYGCSCRPFSNIDTLSL</sequence>
<dbReference type="AlphaFoldDB" id="A0A8M1KQV5"/>
<name>A0A8M1KQV5_CLUHA</name>
<dbReference type="GeneID" id="122133671"/>
<dbReference type="OrthoDB" id="545063at2759"/>
<dbReference type="RefSeq" id="XP_042566262.1">
    <property type="nucleotide sequence ID" value="XM_042710328.1"/>
</dbReference>
<proteinExistence type="predicted"/>
<accession>A0A8M1KQV5</accession>
<protein>
    <submittedName>
        <fullName evidence="2">PIH1 domain-containing protein 2-like</fullName>
    </submittedName>
</protein>
<dbReference type="KEGG" id="char:122133671"/>
<gene>
    <name evidence="2" type="primary">LOC122133671</name>
</gene>
<evidence type="ECO:0000313" key="2">
    <source>
        <dbReference type="RefSeq" id="XP_042566262.1"/>
    </source>
</evidence>
<keyword evidence="1" id="KW-1185">Reference proteome</keyword>
<evidence type="ECO:0000313" key="1">
    <source>
        <dbReference type="Proteomes" id="UP000515152"/>
    </source>
</evidence>
<organism evidence="1 2">
    <name type="scientific">Clupea harengus</name>
    <name type="common">Atlantic herring</name>
    <dbReference type="NCBI Taxonomy" id="7950"/>
    <lineage>
        <taxon>Eukaryota</taxon>
        <taxon>Metazoa</taxon>
        <taxon>Chordata</taxon>
        <taxon>Craniata</taxon>
        <taxon>Vertebrata</taxon>
        <taxon>Euteleostomi</taxon>
        <taxon>Actinopterygii</taxon>
        <taxon>Neopterygii</taxon>
        <taxon>Teleostei</taxon>
        <taxon>Clupei</taxon>
        <taxon>Clupeiformes</taxon>
        <taxon>Clupeoidei</taxon>
        <taxon>Clupeidae</taxon>
        <taxon>Clupea</taxon>
    </lineage>
</organism>
<reference evidence="2" key="1">
    <citation type="submission" date="2025-08" db="UniProtKB">
        <authorList>
            <consortium name="RefSeq"/>
        </authorList>
    </citation>
    <scope>IDENTIFICATION</scope>
</reference>